<name>D5C359_NITHN</name>
<dbReference type="STRING" id="472759.Nhal_1830"/>
<dbReference type="Gene3D" id="3.40.50.620">
    <property type="entry name" value="HUPs"/>
    <property type="match status" value="2"/>
</dbReference>
<reference evidence="5" key="2">
    <citation type="submission" date="2010-04" db="EMBL/GenBank/DDBJ databases">
        <title>Complete genome sequence of Nitrosococcus halophilus Nc4, a salt-adapted, aerobic obligate ammonia-oxidizing sulfur purple bacterium.</title>
        <authorList>
            <consortium name="US DOE Joint Genome Institute"/>
            <person name="Campbell M.A."/>
            <person name="Malfatti S.A."/>
            <person name="Chain P.S.G."/>
            <person name="Heidelberg J.F."/>
            <person name="Ward B.B."/>
            <person name="Klotz M.G."/>
        </authorList>
    </citation>
    <scope>NUCLEOTIDE SEQUENCE [LARGE SCALE GENOMIC DNA]</scope>
    <source>
        <strain evidence="5">Nc4</strain>
    </source>
</reference>
<feature type="domain" description="UspA" evidence="2">
    <location>
        <begin position="2"/>
        <end position="132"/>
    </location>
</feature>
<gene>
    <name evidence="3" type="ordered locus">Nhal_1830</name>
    <name evidence="4" type="ordered locus">Nhal_1849</name>
</gene>
<feature type="domain" description="UspA" evidence="2">
    <location>
        <begin position="139"/>
        <end position="279"/>
    </location>
</feature>
<dbReference type="Proteomes" id="UP000001844">
    <property type="component" value="Chromosome"/>
</dbReference>
<sequence>MKVLMASDFSTGSDLALDRATFLVRQYQAQLVLLHVLEASDSSLVGALPALDRLRQEMETALRNKAASKGIQCEIRVRIGKDFVDIILEARERQVDLIIVGAHGRHYIKDALFGTTAERVISKGDRPILVVKRPAQGPYMRVLVGIDFSPESRNALEYAMKIFPQAELYILNVCGLVYEGKLRQVGLRDEEILSLDNVEYMRHLKELDRFLSGTAAYSIAKRLVAKGYPATIILAQAAHLKADLIVVGTRGASGLKYILIGSVARHILRDADCDVLAVRCERPSFELP</sequence>
<dbReference type="EMBL" id="CP001798">
    <property type="protein sequence ID" value="ADE14951.1"/>
    <property type="molecule type" value="Genomic_DNA"/>
</dbReference>
<keyword evidence="5" id="KW-1185">Reference proteome</keyword>
<dbReference type="KEGG" id="nhl:Nhal_1830"/>
<protein>
    <submittedName>
        <fullName evidence="3">UspA domain protein</fullName>
    </submittedName>
</protein>
<dbReference type="PRINTS" id="PR01438">
    <property type="entry name" value="UNVRSLSTRESS"/>
</dbReference>
<dbReference type="eggNOG" id="COG0589">
    <property type="taxonomic scope" value="Bacteria"/>
</dbReference>
<evidence type="ECO:0000313" key="4">
    <source>
        <dbReference type="EMBL" id="ADE14967.1"/>
    </source>
</evidence>
<comment type="similarity">
    <text evidence="1">Belongs to the universal stress protein A family.</text>
</comment>
<dbReference type="KEGG" id="nhl:Nhal_1849"/>
<dbReference type="PANTHER" id="PTHR46268">
    <property type="entry name" value="STRESS RESPONSE PROTEIN NHAX"/>
    <property type="match status" value="1"/>
</dbReference>
<dbReference type="RefSeq" id="WP_013032836.1">
    <property type="nucleotide sequence ID" value="NC_013960.1"/>
</dbReference>
<evidence type="ECO:0000259" key="2">
    <source>
        <dbReference type="Pfam" id="PF00582"/>
    </source>
</evidence>
<accession>D5C359</accession>
<proteinExistence type="inferred from homology"/>
<dbReference type="InterPro" id="IPR014729">
    <property type="entry name" value="Rossmann-like_a/b/a_fold"/>
</dbReference>
<dbReference type="HOGENOM" id="CLU_049301_2_1_6"/>
<dbReference type="EMBL" id="CP001798">
    <property type="protein sequence ID" value="ADE14967.1"/>
    <property type="molecule type" value="Genomic_DNA"/>
</dbReference>
<evidence type="ECO:0000313" key="5">
    <source>
        <dbReference type="Proteomes" id="UP000001844"/>
    </source>
</evidence>
<evidence type="ECO:0000256" key="1">
    <source>
        <dbReference type="ARBA" id="ARBA00008791"/>
    </source>
</evidence>
<organism evidence="3 5">
    <name type="scientific">Nitrosococcus halophilus (strain Nc4)</name>
    <dbReference type="NCBI Taxonomy" id="472759"/>
    <lineage>
        <taxon>Bacteria</taxon>
        <taxon>Pseudomonadati</taxon>
        <taxon>Pseudomonadota</taxon>
        <taxon>Gammaproteobacteria</taxon>
        <taxon>Chromatiales</taxon>
        <taxon>Chromatiaceae</taxon>
        <taxon>Nitrosococcus</taxon>
    </lineage>
</organism>
<reference evidence="3" key="1">
    <citation type="submission" date="2009-10" db="EMBL/GenBank/DDBJ databases">
        <title>Complete genome sequence of Nitrosococcus halophilus Nc4, a salt-adapted, aerobic obligate ammonia-oxidizing sulfur purple bacterium.</title>
        <authorList>
            <consortium name="US DOE Joint Genome Institute"/>
            <person name="Campbell M.A."/>
            <person name="Malfatti S.A."/>
            <person name="Chain P.S.G."/>
            <person name="Heidelberg J.F."/>
            <person name="Ward N.L."/>
            <person name="Ward B.B."/>
            <person name="Klotz M.G."/>
        </authorList>
    </citation>
    <scope>NUCLEOTIDE SEQUENCE</scope>
    <source>
        <strain evidence="3">Nc 4</strain>
    </source>
</reference>
<dbReference type="InterPro" id="IPR006015">
    <property type="entry name" value="Universal_stress_UspA"/>
</dbReference>
<dbReference type="SUPFAM" id="SSF52402">
    <property type="entry name" value="Adenine nucleotide alpha hydrolases-like"/>
    <property type="match status" value="2"/>
</dbReference>
<dbReference type="AlphaFoldDB" id="D5C359"/>
<dbReference type="InterPro" id="IPR006016">
    <property type="entry name" value="UspA"/>
</dbReference>
<evidence type="ECO:0000313" key="3">
    <source>
        <dbReference type="EMBL" id="ADE14951.1"/>
    </source>
</evidence>
<dbReference type="CDD" id="cd00293">
    <property type="entry name" value="USP-like"/>
    <property type="match status" value="2"/>
</dbReference>
<dbReference type="Pfam" id="PF00582">
    <property type="entry name" value="Usp"/>
    <property type="match status" value="2"/>
</dbReference>
<dbReference type="PANTHER" id="PTHR46268:SF6">
    <property type="entry name" value="UNIVERSAL STRESS PROTEIN UP12"/>
    <property type="match status" value="1"/>
</dbReference>